<evidence type="ECO:0000256" key="1">
    <source>
        <dbReference type="SAM" id="MobiDB-lite"/>
    </source>
</evidence>
<evidence type="ECO:0000313" key="3">
    <source>
        <dbReference type="EMBL" id="RMC00591.1"/>
    </source>
</evidence>
<proteinExistence type="predicted"/>
<gene>
    <name evidence="3" type="ORF">DUI87_23208</name>
</gene>
<accession>A0A3M0JJV3</accession>
<sequence length="124" mass="14202">MGFEAEWFDFSSSQQVEEMELLKYVVSEVILPLLMGSALAGGGYILEQTSLIKRSVLALEMNTFKDETTLNMSANFKTSMKKLKVMKKWIAEPEADRDQEKLPYQASTESSIYRGQPQKRQMYS</sequence>
<dbReference type="OrthoDB" id="1658288at2759"/>
<keyword evidence="4" id="KW-1185">Reference proteome</keyword>
<evidence type="ECO:0000256" key="2">
    <source>
        <dbReference type="SAM" id="Phobius"/>
    </source>
</evidence>
<dbReference type="STRING" id="333673.A0A3M0JJV3"/>
<feature type="compositionally biased region" description="Polar residues" evidence="1">
    <location>
        <begin position="105"/>
        <end position="124"/>
    </location>
</feature>
<evidence type="ECO:0000313" key="4">
    <source>
        <dbReference type="Proteomes" id="UP000269221"/>
    </source>
</evidence>
<reference evidence="3 4" key="1">
    <citation type="submission" date="2018-07" db="EMBL/GenBank/DDBJ databases">
        <title>A high quality draft genome assembly of the barn swallow (H. rustica rustica).</title>
        <authorList>
            <person name="Formenti G."/>
            <person name="Chiara M."/>
            <person name="Poveda L."/>
            <person name="Francoijs K.-J."/>
            <person name="Bonisoli-Alquati A."/>
            <person name="Canova L."/>
            <person name="Gianfranceschi L."/>
            <person name="Horner D.S."/>
            <person name="Saino N."/>
        </authorList>
    </citation>
    <scope>NUCLEOTIDE SEQUENCE [LARGE SCALE GENOMIC DNA]</scope>
    <source>
        <strain evidence="3">Chelidonia</strain>
        <tissue evidence="3">Blood</tissue>
    </source>
</reference>
<keyword evidence="2" id="KW-1133">Transmembrane helix</keyword>
<comment type="caution">
    <text evidence="3">The sequence shown here is derived from an EMBL/GenBank/DDBJ whole genome shotgun (WGS) entry which is preliminary data.</text>
</comment>
<protein>
    <submittedName>
        <fullName evidence="3">Uncharacterized protein</fullName>
    </submittedName>
</protein>
<dbReference type="EMBL" id="QRBI01000144">
    <property type="protein sequence ID" value="RMC00591.1"/>
    <property type="molecule type" value="Genomic_DNA"/>
</dbReference>
<feature type="region of interest" description="Disordered" evidence="1">
    <location>
        <begin position="96"/>
        <end position="124"/>
    </location>
</feature>
<keyword evidence="2" id="KW-0812">Transmembrane</keyword>
<feature type="transmembrane region" description="Helical" evidence="2">
    <location>
        <begin position="29"/>
        <end position="46"/>
    </location>
</feature>
<keyword evidence="2" id="KW-0472">Membrane</keyword>
<dbReference type="Proteomes" id="UP000269221">
    <property type="component" value="Unassembled WGS sequence"/>
</dbReference>
<organism evidence="3 4">
    <name type="scientific">Hirundo rustica rustica</name>
    <dbReference type="NCBI Taxonomy" id="333673"/>
    <lineage>
        <taxon>Eukaryota</taxon>
        <taxon>Metazoa</taxon>
        <taxon>Chordata</taxon>
        <taxon>Craniata</taxon>
        <taxon>Vertebrata</taxon>
        <taxon>Euteleostomi</taxon>
        <taxon>Archelosauria</taxon>
        <taxon>Archosauria</taxon>
        <taxon>Dinosauria</taxon>
        <taxon>Saurischia</taxon>
        <taxon>Theropoda</taxon>
        <taxon>Coelurosauria</taxon>
        <taxon>Aves</taxon>
        <taxon>Neognathae</taxon>
        <taxon>Neoaves</taxon>
        <taxon>Telluraves</taxon>
        <taxon>Australaves</taxon>
        <taxon>Passeriformes</taxon>
        <taxon>Sylvioidea</taxon>
        <taxon>Hirundinidae</taxon>
        <taxon>Hirundo</taxon>
    </lineage>
</organism>
<dbReference type="AlphaFoldDB" id="A0A3M0JJV3"/>
<name>A0A3M0JJV3_HIRRU</name>